<proteinExistence type="predicted"/>
<name>N8WRJ8_9GAMM</name>
<keyword evidence="3" id="KW-1185">Reference proteome</keyword>
<reference evidence="2 3" key="1">
    <citation type="submission" date="2013-02" db="EMBL/GenBank/DDBJ databases">
        <title>The Genome Sequence of Acinetobacter schindleri NIPH 900.</title>
        <authorList>
            <consortium name="The Broad Institute Genome Sequencing Platform"/>
            <consortium name="The Broad Institute Genome Sequencing Center for Infectious Disease"/>
            <person name="Cerqueira G."/>
            <person name="Feldgarden M."/>
            <person name="Courvalin P."/>
            <person name="Perichon B."/>
            <person name="Grillot-Courvalin C."/>
            <person name="Clermont D."/>
            <person name="Rocha E."/>
            <person name="Yoon E.-J."/>
            <person name="Nemec A."/>
            <person name="Walker B."/>
            <person name="Young S.K."/>
            <person name="Zeng Q."/>
            <person name="Gargeya S."/>
            <person name="Fitzgerald M."/>
            <person name="Haas B."/>
            <person name="Abouelleil A."/>
            <person name="Alvarado L."/>
            <person name="Arachchi H.M."/>
            <person name="Berlin A.M."/>
            <person name="Chapman S.B."/>
            <person name="Dewar J."/>
            <person name="Goldberg J."/>
            <person name="Griggs A."/>
            <person name="Gujja S."/>
            <person name="Hansen M."/>
            <person name="Howarth C."/>
            <person name="Imamovic A."/>
            <person name="Larimer J."/>
            <person name="McCowan C."/>
            <person name="Murphy C."/>
            <person name="Neiman D."/>
            <person name="Pearson M."/>
            <person name="Priest M."/>
            <person name="Roberts A."/>
            <person name="Saif S."/>
            <person name="Shea T."/>
            <person name="Sisk P."/>
            <person name="Sykes S."/>
            <person name="Wortman J."/>
            <person name="Nusbaum C."/>
            <person name="Birren B."/>
        </authorList>
    </citation>
    <scope>NUCLEOTIDE SEQUENCE [LARGE SCALE GENOMIC DNA]</scope>
    <source>
        <strain evidence="2 3">NIPH 900</strain>
    </source>
</reference>
<evidence type="ECO:0000313" key="3">
    <source>
        <dbReference type="Proteomes" id="UP000018438"/>
    </source>
</evidence>
<gene>
    <name evidence="2" type="ORF">F965_00237</name>
</gene>
<dbReference type="HOGENOM" id="CLU_2366522_0_0_6"/>
<dbReference type="SUPFAM" id="SSF55874">
    <property type="entry name" value="ATPase domain of HSP90 chaperone/DNA topoisomerase II/histidine kinase"/>
    <property type="match status" value="1"/>
</dbReference>
<evidence type="ECO:0000313" key="2">
    <source>
        <dbReference type="EMBL" id="ENV14576.1"/>
    </source>
</evidence>
<dbReference type="Pfam" id="PF02518">
    <property type="entry name" value="HATPase_c"/>
    <property type="match status" value="1"/>
</dbReference>
<dbReference type="EMBL" id="APPI01000007">
    <property type="protein sequence ID" value="ENV14576.1"/>
    <property type="molecule type" value="Genomic_DNA"/>
</dbReference>
<protein>
    <recommendedName>
        <fullName evidence="1">Histidine kinase/HSP90-like ATPase domain-containing protein</fullName>
    </recommendedName>
</protein>
<dbReference type="PATRIC" id="fig|1217675.3.peg.225"/>
<dbReference type="Gene3D" id="3.30.565.10">
    <property type="entry name" value="Histidine kinase-like ATPase, C-terminal domain"/>
    <property type="match status" value="1"/>
</dbReference>
<accession>N8WRJ8</accession>
<dbReference type="AlphaFoldDB" id="N8WRJ8"/>
<organism evidence="2 3">
    <name type="scientific">Acinetobacter schindleri NIPH 900</name>
    <dbReference type="NCBI Taxonomy" id="1217675"/>
    <lineage>
        <taxon>Bacteria</taxon>
        <taxon>Pseudomonadati</taxon>
        <taxon>Pseudomonadota</taxon>
        <taxon>Gammaproteobacteria</taxon>
        <taxon>Moraxellales</taxon>
        <taxon>Moraxellaceae</taxon>
        <taxon>Acinetobacter</taxon>
    </lineage>
</organism>
<dbReference type="Proteomes" id="UP000018438">
    <property type="component" value="Unassembled WGS sequence"/>
</dbReference>
<sequence>MGLKTRRNRKSLAPSLHPGCLVIKDNEQQLTAEDIQHLGQRFWRKSAQQHGHGLGLTLTANLLKQYGYLLSFNARRPYGLRIEIKCGVSKRDLQA</sequence>
<feature type="domain" description="Histidine kinase/HSP90-like ATPase" evidence="1">
    <location>
        <begin position="20"/>
        <end position="84"/>
    </location>
</feature>
<dbReference type="InterPro" id="IPR036890">
    <property type="entry name" value="HATPase_C_sf"/>
</dbReference>
<comment type="caution">
    <text evidence="2">The sequence shown here is derived from an EMBL/GenBank/DDBJ whole genome shotgun (WGS) entry which is preliminary data.</text>
</comment>
<evidence type="ECO:0000259" key="1">
    <source>
        <dbReference type="Pfam" id="PF02518"/>
    </source>
</evidence>
<dbReference type="InterPro" id="IPR003594">
    <property type="entry name" value="HATPase_dom"/>
</dbReference>